<dbReference type="AlphaFoldDB" id="R4PVT9"/>
<feature type="region of interest" description="Disordered" evidence="1">
    <location>
        <begin position="405"/>
        <end position="436"/>
    </location>
</feature>
<dbReference type="HOGENOM" id="CLU_509678_0_0_0"/>
<organism evidence="2 3">
    <name type="scientific">Candidatus Saccharimonas aalborgensis</name>
    <dbReference type="NCBI Taxonomy" id="1332188"/>
    <lineage>
        <taxon>Bacteria</taxon>
        <taxon>Candidatus Saccharimonadota</taxon>
        <taxon>Candidatus Saccharimonadia</taxon>
        <taxon>Candidatus Saccharimonadales</taxon>
        <taxon>Candidatus Saccharimonadaceae</taxon>
        <taxon>Candidatus Saccharimonas</taxon>
    </lineage>
</organism>
<evidence type="ECO:0000313" key="2">
    <source>
        <dbReference type="EMBL" id="AGL61862.1"/>
    </source>
</evidence>
<dbReference type="KEGG" id="saal:L336_0152"/>
<evidence type="ECO:0000313" key="3">
    <source>
        <dbReference type="Proteomes" id="UP000013893"/>
    </source>
</evidence>
<proteinExistence type="predicted"/>
<dbReference type="STRING" id="1332188.L336_0152"/>
<name>R4PVT9_9BACT</name>
<sequence>MSLHGKEKIWFFINRLLDEREVTEDGKPIGLHPANDLNNHYPPMDFVQMVEKIEKEHNAARLIAMPTDQTYNKYLVEILPDFDNYVQELRKDPKYLDWIGEKPEPAAATPKISYAQASAKKNGVMTGKEKIQAVVEEINDAYQGLVTGNAVIVFSGNLDAKGIRLREQKQVLDILANDKKVIKYTANNTYASQADIPPSTQVDVYEIASDVGKTTEEMFAEILEELTYSIDVLSGFEALADELLGNAELEHQQDVYLLRLLYNRVIAILDAVVSAGVVIEDDKLDFAYIKLTSLIESTLSKQTMKSWEKAAPELYDTLLGHAEDIGEGWQYSRAEVLKYYAKLQKDWMLSNHVEFELDDKLAALFEEIDGLIAEHKKAAREAADNWYKRADAFAKDFRKKGVVINKEPKPQPVYPDDTAPLRDDDNEPAEPEKTNVSQDKVRFDAKASRLTFEGKSCGIPDETLEYYICKLVFKNRKAAAKEDDILEYTTKSQDSQRAVYDAMLRVNKKAREQLGIGKLLSYKAAKVRITAKYQ</sequence>
<dbReference type="Proteomes" id="UP000013893">
    <property type="component" value="Chromosome"/>
</dbReference>
<protein>
    <submittedName>
        <fullName evidence="2">Uncharacterized protein</fullName>
    </submittedName>
</protein>
<gene>
    <name evidence="2" type="ORF">L336_0152</name>
</gene>
<keyword evidence="3" id="KW-1185">Reference proteome</keyword>
<accession>R4PVT9</accession>
<dbReference type="RefSeq" id="WP_015641312.1">
    <property type="nucleotide sequence ID" value="NC_021219.1"/>
</dbReference>
<dbReference type="EMBL" id="CP005957">
    <property type="protein sequence ID" value="AGL61862.1"/>
    <property type="molecule type" value="Genomic_DNA"/>
</dbReference>
<evidence type="ECO:0000256" key="1">
    <source>
        <dbReference type="SAM" id="MobiDB-lite"/>
    </source>
</evidence>
<reference evidence="2 3" key="1">
    <citation type="journal article" date="2013" name="Nat. Biotechnol.">
        <title>Genome sequences of rare, uncultured bacteria obtained by differential coverage binning of multiple metagenomes.</title>
        <authorList>
            <person name="Albertsen M."/>
            <person name="Hugenholtz P."/>
            <person name="Skarshewski A."/>
            <person name="Nielsen K.L."/>
            <person name="Tyson G.W."/>
            <person name="Nielsen P.H."/>
        </authorList>
    </citation>
    <scope>NUCLEOTIDE SEQUENCE [LARGE SCALE GENOMIC DNA]</scope>
    <source>
        <strain evidence="2">TM71</strain>
    </source>
</reference>